<dbReference type="CDD" id="cd00564">
    <property type="entry name" value="TMP_TenI"/>
    <property type="match status" value="1"/>
</dbReference>
<proteinExistence type="inferred from homology"/>
<dbReference type="Proteomes" id="UP000784435">
    <property type="component" value="Unassembled WGS sequence"/>
</dbReference>
<comment type="catalytic activity">
    <reaction evidence="9 10">
        <text>2-[(2R,5Z)-2-carboxy-4-methylthiazol-5(2H)-ylidene]ethyl phosphate + 4-amino-2-methyl-5-(diphosphooxymethyl)pyrimidine + 2 H(+) = thiamine phosphate + CO2 + diphosphate</text>
        <dbReference type="Rhea" id="RHEA:47844"/>
        <dbReference type="ChEBI" id="CHEBI:15378"/>
        <dbReference type="ChEBI" id="CHEBI:16526"/>
        <dbReference type="ChEBI" id="CHEBI:33019"/>
        <dbReference type="ChEBI" id="CHEBI:37575"/>
        <dbReference type="ChEBI" id="CHEBI:57841"/>
        <dbReference type="ChEBI" id="CHEBI:62899"/>
        <dbReference type="EC" id="2.5.1.3"/>
    </reaction>
</comment>
<comment type="pathway">
    <text evidence="2 10">Cofactor biosynthesis; thiamine diphosphate biosynthesis; thiamine phosphate from 4-amino-2-methyl-5-diphosphomethylpyrimidine and 4-methyl-5-(2-phosphoethyl)-thiazole: step 1/1.</text>
</comment>
<dbReference type="GO" id="GO:0004789">
    <property type="term" value="F:thiamine-phosphate diphosphorylase activity"/>
    <property type="evidence" value="ECO:0007669"/>
    <property type="project" value="UniProtKB-UniRule"/>
</dbReference>
<keyword evidence="5 10" id="KW-0460">Magnesium</keyword>
<evidence type="ECO:0000259" key="12">
    <source>
        <dbReference type="Pfam" id="PF02581"/>
    </source>
</evidence>
<feature type="binding site" evidence="10">
    <location>
        <begin position="188"/>
        <end position="190"/>
    </location>
    <ligand>
        <name>2-[(2R,5Z)-2-carboxy-4-methylthiazol-5(2H)-ylidene]ethyl phosphate</name>
        <dbReference type="ChEBI" id="CHEBI:62899"/>
    </ligand>
</feature>
<keyword evidence="6 10" id="KW-0784">Thiamine biosynthesis</keyword>
<gene>
    <name evidence="10" type="primary">thiE</name>
    <name evidence="13" type="ORF">K8V08_12890</name>
</gene>
<comment type="function">
    <text evidence="1 10">Condenses 4-methyl-5-(beta-hydroxyethyl)thiazole monophosphate (THZ-P) and 2-methyl-4-amino-5-hydroxymethyl pyrimidine pyrophosphate (HMP-PP) to form thiamine monophosphate (TMP).</text>
</comment>
<evidence type="ECO:0000313" key="14">
    <source>
        <dbReference type="Proteomes" id="UP000784435"/>
    </source>
</evidence>
<feature type="binding site" evidence="10">
    <location>
        <position position="191"/>
    </location>
    <ligand>
        <name>4-amino-2-methyl-5-(diphosphooxymethyl)pyrimidine</name>
        <dbReference type="ChEBI" id="CHEBI:57841"/>
    </ligand>
</feature>
<feature type="binding site" evidence="10">
    <location>
        <position position="112"/>
    </location>
    <ligand>
        <name>Mg(2+)</name>
        <dbReference type="ChEBI" id="CHEBI:18420"/>
    </ligand>
</feature>
<feature type="domain" description="Thiamine phosphate synthase/TenI" evidence="12">
    <location>
        <begin position="15"/>
        <end position="73"/>
    </location>
</feature>
<protein>
    <recommendedName>
        <fullName evidence="10">Thiamine-phosphate synthase</fullName>
        <shortName evidence="10">TP synthase</shortName>
        <shortName evidence="10">TPS</shortName>
        <ecNumber evidence="10">2.5.1.3</ecNumber>
    </recommendedName>
    <alternativeName>
        <fullName evidence="10">Thiamine-phosphate pyrophosphorylase</fullName>
        <shortName evidence="10">TMP pyrophosphorylase</shortName>
        <shortName evidence="10">TMP-PPase</shortName>
    </alternativeName>
</protein>
<evidence type="ECO:0000256" key="9">
    <source>
        <dbReference type="ARBA" id="ARBA00047883"/>
    </source>
</evidence>
<dbReference type="Gene3D" id="3.20.20.70">
    <property type="entry name" value="Aldolase class I"/>
    <property type="match status" value="1"/>
</dbReference>
<evidence type="ECO:0000256" key="2">
    <source>
        <dbReference type="ARBA" id="ARBA00005165"/>
    </source>
</evidence>
<dbReference type="GO" id="GO:0009229">
    <property type="term" value="P:thiamine diphosphate biosynthetic process"/>
    <property type="evidence" value="ECO:0007669"/>
    <property type="project" value="UniProtKB-UniRule"/>
</dbReference>
<feature type="binding site" evidence="10">
    <location>
        <position position="135"/>
    </location>
    <ligand>
        <name>Mg(2+)</name>
        <dbReference type="ChEBI" id="CHEBI:18420"/>
    </ligand>
</feature>
<dbReference type="GO" id="GO:0009228">
    <property type="term" value="P:thiamine biosynthetic process"/>
    <property type="evidence" value="ECO:0007669"/>
    <property type="project" value="UniProtKB-KW"/>
</dbReference>
<evidence type="ECO:0000256" key="7">
    <source>
        <dbReference type="ARBA" id="ARBA00047334"/>
    </source>
</evidence>
<dbReference type="InterPro" id="IPR022998">
    <property type="entry name" value="ThiamineP_synth_TenI"/>
</dbReference>
<feature type="binding site" evidence="10">
    <location>
        <position position="222"/>
    </location>
    <ligand>
        <name>2-[(2R,5Z)-2-carboxy-4-methylthiazol-5(2H)-ylidene]ethyl phosphate</name>
        <dbReference type="ChEBI" id="CHEBI:62899"/>
    </ligand>
</feature>
<evidence type="ECO:0000256" key="1">
    <source>
        <dbReference type="ARBA" id="ARBA00003814"/>
    </source>
</evidence>
<dbReference type="EC" id="2.5.1.3" evidence="10"/>
<evidence type="ECO:0000256" key="3">
    <source>
        <dbReference type="ARBA" id="ARBA00022679"/>
    </source>
</evidence>
<feature type="binding site" evidence="10">
    <location>
        <position position="154"/>
    </location>
    <ligand>
        <name>4-amino-2-methyl-5-(diphosphooxymethyl)pyrimidine</name>
        <dbReference type="ChEBI" id="CHEBI:57841"/>
    </ligand>
</feature>
<reference evidence="13" key="2">
    <citation type="submission" date="2021-09" db="EMBL/GenBank/DDBJ databases">
        <authorList>
            <person name="Gilroy R."/>
        </authorList>
    </citation>
    <scope>NUCLEOTIDE SEQUENCE</scope>
    <source>
        <strain evidence="13">ChiGjej5B5-7349</strain>
    </source>
</reference>
<comment type="catalytic activity">
    <reaction evidence="7 10">
        <text>4-methyl-5-(2-phosphooxyethyl)-thiazole + 4-amino-2-methyl-5-(diphosphooxymethyl)pyrimidine + H(+) = thiamine phosphate + diphosphate</text>
        <dbReference type="Rhea" id="RHEA:22328"/>
        <dbReference type="ChEBI" id="CHEBI:15378"/>
        <dbReference type="ChEBI" id="CHEBI:33019"/>
        <dbReference type="ChEBI" id="CHEBI:37575"/>
        <dbReference type="ChEBI" id="CHEBI:57841"/>
        <dbReference type="ChEBI" id="CHEBI:58296"/>
        <dbReference type="EC" id="2.5.1.3"/>
    </reaction>
</comment>
<dbReference type="PANTHER" id="PTHR20857:SF15">
    <property type="entry name" value="THIAMINE-PHOSPHATE SYNTHASE"/>
    <property type="match status" value="1"/>
</dbReference>
<dbReference type="InterPro" id="IPR036206">
    <property type="entry name" value="ThiamineP_synth_sf"/>
</dbReference>
<comment type="catalytic activity">
    <reaction evidence="8 10">
        <text>2-(2-carboxy-4-methylthiazol-5-yl)ethyl phosphate + 4-amino-2-methyl-5-(diphosphooxymethyl)pyrimidine + 2 H(+) = thiamine phosphate + CO2 + diphosphate</text>
        <dbReference type="Rhea" id="RHEA:47848"/>
        <dbReference type="ChEBI" id="CHEBI:15378"/>
        <dbReference type="ChEBI" id="CHEBI:16526"/>
        <dbReference type="ChEBI" id="CHEBI:33019"/>
        <dbReference type="ChEBI" id="CHEBI:37575"/>
        <dbReference type="ChEBI" id="CHEBI:57841"/>
        <dbReference type="ChEBI" id="CHEBI:62890"/>
        <dbReference type="EC" id="2.5.1.3"/>
    </reaction>
</comment>
<feature type="domain" description="Thiamine phosphate synthase/TenI" evidence="12">
    <location>
        <begin position="103"/>
        <end position="245"/>
    </location>
</feature>
<dbReference type="HAMAP" id="MF_00097">
    <property type="entry name" value="TMP_synthase"/>
    <property type="match status" value="1"/>
</dbReference>
<feature type="binding site" evidence="10">
    <location>
        <position position="111"/>
    </location>
    <ligand>
        <name>4-amino-2-methyl-5-(diphosphooxymethyl)pyrimidine</name>
        <dbReference type="ChEBI" id="CHEBI:57841"/>
    </ligand>
</feature>
<evidence type="ECO:0000256" key="5">
    <source>
        <dbReference type="ARBA" id="ARBA00022842"/>
    </source>
</evidence>
<feature type="compositionally biased region" description="Polar residues" evidence="11">
    <location>
        <begin position="76"/>
        <end position="85"/>
    </location>
</feature>
<dbReference type="InterPro" id="IPR013785">
    <property type="entry name" value="Aldolase_TIM"/>
</dbReference>
<evidence type="ECO:0000256" key="4">
    <source>
        <dbReference type="ARBA" id="ARBA00022723"/>
    </source>
</evidence>
<accession>A0A921SPV9</accession>
<dbReference type="EMBL" id="DYUK01000295">
    <property type="protein sequence ID" value="HJG81297.1"/>
    <property type="molecule type" value="Genomic_DNA"/>
</dbReference>
<dbReference type="SUPFAM" id="SSF51391">
    <property type="entry name" value="Thiamin phosphate synthase"/>
    <property type="match status" value="2"/>
</dbReference>
<evidence type="ECO:0000256" key="8">
    <source>
        <dbReference type="ARBA" id="ARBA00047851"/>
    </source>
</evidence>
<evidence type="ECO:0000256" key="10">
    <source>
        <dbReference type="HAMAP-Rule" id="MF_00097"/>
    </source>
</evidence>
<organism evidence="13 14">
    <name type="scientific">Brevibacterium senegalense</name>
    <dbReference type="NCBI Taxonomy" id="1033736"/>
    <lineage>
        <taxon>Bacteria</taxon>
        <taxon>Bacillati</taxon>
        <taxon>Actinomycetota</taxon>
        <taxon>Actinomycetes</taxon>
        <taxon>Micrococcales</taxon>
        <taxon>Brevibacteriaceae</taxon>
        <taxon>Brevibacterium</taxon>
    </lineage>
</organism>
<feature type="binding site" evidence="10">
    <location>
        <begin position="47"/>
        <end position="51"/>
    </location>
    <ligand>
        <name>4-amino-2-methyl-5-(diphosphooxymethyl)pyrimidine</name>
        <dbReference type="ChEBI" id="CHEBI:57841"/>
    </ligand>
</feature>
<keyword evidence="3 10" id="KW-0808">Transferase</keyword>
<comment type="cofactor">
    <cofactor evidence="10">
        <name>Mg(2+)</name>
        <dbReference type="ChEBI" id="CHEBI:18420"/>
    </cofactor>
    <text evidence="10">Binds 1 Mg(2+) ion per subunit.</text>
</comment>
<dbReference type="AlphaFoldDB" id="A0A921SPV9"/>
<comment type="caution">
    <text evidence="13">The sequence shown here is derived from an EMBL/GenBank/DDBJ whole genome shotgun (WGS) entry which is preliminary data.</text>
</comment>
<feature type="compositionally biased region" description="Low complexity" evidence="11">
    <location>
        <begin position="87"/>
        <end position="100"/>
    </location>
</feature>
<evidence type="ECO:0000313" key="13">
    <source>
        <dbReference type="EMBL" id="HJG81297.1"/>
    </source>
</evidence>
<dbReference type="GO" id="GO:0005737">
    <property type="term" value="C:cytoplasm"/>
    <property type="evidence" value="ECO:0007669"/>
    <property type="project" value="TreeGrafter"/>
</dbReference>
<dbReference type="PANTHER" id="PTHR20857">
    <property type="entry name" value="THIAMINE-PHOSPHATE PYROPHOSPHORYLASE"/>
    <property type="match status" value="1"/>
</dbReference>
<keyword evidence="4 10" id="KW-0479">Metal-binding</keyword>
<dbReference type="Pfam" id="PF02581">
    <property type="entry name" value="TMP-TENI"/>
    <property type="match status" value="2"/>
</dbReference>
<evidence type="ECO:0000256" key="11">
    <source>
        <dbReference type="SAM" id="MobiDB-lite"/>
    </source>
</evidence>
<evidence type="ECO:0000256" key="6">
    <source>
        <dbReference type="ARBA" id="ARBA00022977"/>
    </source>
</evidence>
<feature type="region of interest" description="Disordered" evidence="11">
    <location>
        <begin position="71"/>
        <end position="101"/>
    </location>
</feature>
<comment type="similarity">
    <text evidence="10">Belongs to the thiamine-phosphate synthase family.</text>
</comment>
<dbReference type="GO" id="GO:0000287">
    <property type="term" value="F:magnesium ion binding"/>
    <property type="evidence" value="ECO:0007669"/>
    <property type="project" value="UniProtKB-UniRule"/>
</dbReference>
<sequence>MTALPDRLAPYDWSLYLVTDTAMCAASGHTVADTVAEAVAGGAGVVQIRDKDASDEEVARITRETVAALERAGRSITPNGSSVQEDPSAPDAAPHAGAPARESRPVAVFIDDRLEVVRALRQEGLDIHLHVGQKDTPVTEVRAVLGPDPLVGLSARTPEQFSTAAALRDETTGAALVDLVGVGPVHDTLTKAGAPAGIGPKRLASLAEIAAQMGLPSVAIGGIDADRAPALREAPVLGLCVVSAICTSSDPRAAAAAIYSAYRAA</sequence>
<reference evidence="13" key="1">
    <citation type="journal article" date="2021" name="PeerJ">
        <title>Extensive microbial diversity within the chicken gut microbiome revealed by metagenomics and culture.</title>
        <authorList>
            <person name="Gilroy R."/>
            <person name="Ravi A."/>
            <person name="Getino M."/>
            <person name="Pursley I."/>
            <person name="Horton D.L."/>
            <person name="Alikhan N.F."/>
            <person name="Baker D."/>
            <person name="Gharbi K."/>
            <person name="Hall N."/>
            <person name="Watson M."/>
            <person name="Adriaenssens E.M."/>
            <person name="Foster-Nyarko E."/>
            <person name="Jarju S."/>
            <person name="Secka A."/>
            <person name="Antonio M."/>
            <person name="Oren A."/>
            <person name="Chaudhuri R.R."/>
            <person name="La Ragione R."/>
            <person name="Hildebrand F."/>
            <person name="Pallen M.J."/>
        </authorList>
    </citation>
    <scope>NUCLEOTIDE SEQUENCE</scope>
    <source>
        <strain evidence="13">ChiGjej5B5-7349</strain>
    </source>
</reference>
<name>A0A921SPV9_9MICO</name>
<feature type="binding site" evidence="10">
    <location>
        <begin position="242"/>
        <end position="243"/>
    </location>
    <ligand>
        <name>2-[(2R,5Z)-2-carboxy-4-methylthiazol-5(2H)-ylidene]ethyl phosphate</name>
        <dbReference type="ChEBI" id="CHEBI:62899"/>
    </ligand>
</feature>
<dbReference type="InterPro" id="IPR034291">
    <property type="entry name" value="TMP_synthase"/>
</dbReference>